<comment type="caution">
    <text evidence="2">The sequence shown here is derived from an EMBL/GenBank/DDBJ whole genome shotgun (WGS) entry which is preliminary data.</text>
</comment>
<feature type="non-terminal residue" evidence="2">
    <location>
        <position position="1"/>
    </location>
</feature>
<protein>
    <submittedName>
        <fullName evidence="2">Uncharacterized protein</fullName>
    </submittedName>
</protein>
<feature type="region of interest" description="Disordered" evidence="1">
    <location>
        <begin position="1"/>
        <end position="163"/>
    </location>
</feature>
<feature type="non-terminal residue" evidence="2">
    <location>
        <position position="310"/>
    </location>
</feature>
<evidence type="ECO:0000256" key="1">
    <source>
        <dbReference type="SAM" id="MobiDB-lite"/>
    </source>
</evidence>
<feature type="compositionally biased region" description="Gly residues" evidence="1">
    <location>
        <begin position="282"/>
        <end position="292"/>
    </location>
</feature>
<gene>
    <name evidence="2" type="ORF">PCOR1329_LOCUS72471</name>
</gene>
<organism evidence="2 3">
    <name type="scientific">Prorocentrum cordatum</name>
    <dbReference type="NCBI Taxonomy" id="2364126"/>
    <lineage>
        <taxon>Eukaryota</taxon>
        <taxon>Sar</taxon>
        <taxon>Alveolata</taxon>
        <taxon>Dinophyceae</taxon>
        <taxon>Prorocentrales</taxon>
        <taxon>Prorocentraceae</taxon>
        <taxon>Prorocentrum</taxon>
    </lineage>
</organism>
<sequence>KNPSADTRTRRPTQEPCSPSSHPPPLSFSPLGGRRPRRLRNGAGADLGRGRRGGGGTRHAGLPVVLPRPAGARAGQPAAHADARGGPRRGRRPARLGGALGPRAGGRRVPPRGAARGGRRRGRRGGRQSAARPLLGGVPRLVGRRGGSGRSGAPLGTSTPIAVAEPDGELDRIAQRGCGSCRHQALAPRVLPADASHSALAGASSTKRQLHMAQARRGACLRECRRAARCPHCARPLPIPLPPPRPPRPHRGCARSRPPPAAIVQGAPPLPLHSASFCSSRGRGGGPPGSVGGVRLPLPPAQVWGGKRLA</sequence>
<feature type="region of interest" description="Disordered" evidence="1">
    <location>
        <begin position="241"/>
        <end position="310"/>
    </location>
</feature>
<feature type="compositionally biased region" description="Low complexity" evidence="1">
    <location>
        <begin position="127"/>
        <end position="141"/>
    </location>
</feature>
<reference evidence="2" key="1">
    <citation type="submission" date="2023-10" db="EMBL/GenBank/DDBJ databases">
        <authorList>
            <person name="Chen Y."/>
            <person name="Shah S."/>
            <person name="Dougan E. K."/>
            <person name="Thang M."/>
            <person name="Chan C."/>
        </authorList>
    </citation>
    <scope>NUCLEOTIDE SEQUENCE [LARGE SCALE GENOMIC DNA]</scope>
</reference>
<dbReference type="EMBL" id="CAUYUJ010019692">
    <property type="protein sequence ID" value="CAK0892972.1"/>
    <property type="molecule type" value="Genomic_DNA"/>
</dbReference>
<dbReference type="Proteomes" id="UP001189429">
    <property type="component" value="Unassembled WGS sequence"/>
</dbReference>
<keyword evidence="3" id="KW-1185">Reference proteome</keyword>
<evidence type="ECO:0000313" key="2">
    <source>
        <dbReference type="EMBL" id="CAK0892972.1"/>
    </source>
</evidence>
<feature type="compositionally biased region" description="Basic residues" evidence="1">
    <location>
        <begin position="117"/>
        <end position="126"/>
    </location>
</feature>
<proteinExistence type="predicted"/>
<evidence type="ECO:0000313" key="3">
    <source>
        <dbReference type="Proteomes" id="UP001189429"/>
    </source>
</evidence>
<accession>A0ABN9X1B8</accession>
<name>A0ABN9X1B8_9DINO</name>
<feature type="compositionally biased region" description="Low complexity" evidence="1">
    <location>
        <begin position="59"/>
        <end position="80"/>
    </location>
</feature>